<dbReference type="GO" id="GO:0005886">
    <property type="term" value="C:plasma membrane"/>
    <property type="evidence" value="ECO:0007669"/>
    <property type="project" value="TreeGrafter"/>
</dbReference>
<dbReference type="PANTHER" id="PTHR27005">
    <property type="entry name" value="WALL-ASSOCIATED RECEPTOR KINASE-LIKE 21"/>
    <property type="match status" value="1"/>
</dbReference>
<organism evidence="4 5">
    <name type="scientific">Digitaria exilis</name>
    <dbReference type="NCBI Taxonomy" id="1010633"/>
    <lineage>
        <taxon>Eukaryota</taxon>
        <taxon>Viridiplantae</taxon>
        <taxon>Streptophyta</taxon>
        <taxon>Embryophyta</taxon>
        <taxon>Tracheophyta</taxon>
        <taxon>Spermatophyta</taxon>
        <taxon>Magnoliopsida</taxon>
        <taxon>Liliopsida</taxon>
        <taxon>Poales</taxon>
        <taxon>Poaceae</taxon>
        <taxon>PACMAD clade</taxon>
        <taxon>Panicoideae</taxon>
        <taxon>Panicodae</taxon>
        <taxon>Paniceae</taxon>
        <taxon>Anthephorinae</taxon>
        <taxon>Digitaria</taxon>
    </lineage>
</organism>
<evidence type="ECO:0000256" key="2">
    <source>
        <dbReference type="ARBA" id="ARBA00022840"/>
    </source>
</evidence>
<dbReference type="InterPro" id="IPR001245">
    <property type="entry name" value="Ser-Thr/Tyr_kinase_cat_dom"/>
</dbReference>
<evidence type="ECO:0000256" key="1">
    <source>
        <dbReference type="ARBA" id="ARBA00022741"/>
    </source>
</evidence>
<reference evidence="4" key="1">
    <citation type="submission" date="2020-07" db="EMBL/GenBank/DDBJ databases">
        <title>Genome sequence and genetic diversity analysis of an under-domesticated orphan crop, white fonio (Digitaria exilis).</title>
        <authorList>
            <person name="Bennetzen J.L."/>
            <person name="Chen S."/>
            <person name="Ma X."/>
            <person name="Wang X."/>
            <person name="Yssel A.E.J."/>
            <person name="Chaluvadi S.R."/>
            <person name="Johnson M."/>
            <person name="Gangashetty P."/>
            <person name="Hamidou F."/>
            <person name="Sanogo M.D."/>
            <person name="Zwaenepoel A."/>
            <person name="Wallace J."/>
            <person name="Van De Peer Y."/>
            <person name="Van Deynze A."/>
        </authorList>
    </citation>
    <scope>NUCLEOTIDE SEQUENCE</scope>
    <source>
        <tissue evidence="4">Leaves</tissue>
    </source>
</reference>
<proteinExistence type="predicted"/>
<dbReference type="InterPro" id="IPR045274">
    <property type="entry name" value="WAK-like"/>
</dbReference>
<protein>
    <recommendedName>
        <fullName evidence="3">Protein kinase domain-containing protein</fullName>
    </recommendedName>
</protein>
<dbReference type="EMBL" id="JACEFO010002484">
    <property type="protein sequence ID" value="KAF8658019.1"/>
    <property type="molecule type" value="Genomic_DNA"/>
</dbReference>
<dbReference type="SUPFAM" id="SSF56112">
    <property type="entry name" value="Protein kinase-like (PK-like)"/>
    <property type="match status" value="1"/>
</dbReference>
<accession>A0A835AG14</accession>
<evidence type="ECO:0000313" key="4">
    <source>
        <dbReference type="EMBL" id="KAF8658019.1"/>
    </source>
</evidence>
<evidence type="ECO:0000313" key="5">
    <source>
        <dbReference type="Proteomes" id="UP000636709"/>
    </source>
</evidence>
<keyword evidence="2" id="KW-0067">ATP-binding</keyword>
<gene>
    <name evidence="4" type="ORF">HU200_059481</name>
</gene>
<evidence type="ECO:0000259" key="3">
    <source>
        <dbReference type="PROSITE" id="PS50011"/>
    </source>
</evidence>
<comment type="caution">
    <text evidence="4">The sequence shown here is derived from an EMBL/GenBank/DDBJ whole genome shotgun (WGS) entry which is preliminary data.</text>
</comment>
<dbReference type="GO" id="GO:0004674">
    <property type="term" value="F:protein serine/threonine kinase activity"/>
    <property type="evidence" value="ECO:0007669"/>
    <property type="project" value="TreeGrafter"/>
</dbReference>
<dbReference type="GO" id="GO:0007166">
    <property type="term" value="P:cell surface receptor signaling pathway"/>
    <property type="evidence" value="ECO:0007669"/>
    <property type="project" value="InterPro"/>
</dbReference>
<name>A0A835AG14_9POAL</name>
<dbReference type="PROSITE" id="PS50011">
    <property type="entry name" value="PROTEIN_KINASE_DOM"/>
    <property type="match status" value="1"/>
</dbReference>
<feature type="domain" description="Protein kinase" evidence="3">
    <location>
        <begin position="1"/>
        <end position="243"/>
    </location>
</feature>
<dbReference type="Pfam" id="PF07714">
    <property type="entry name" value="PK_Tyr_Ser-Thr"/>
    <property type="match status" value="1"/>
</dbReference>
<dbReference type="AlphaFoldDB" id="A0A835AG14"/>
<dbReference type="OrthoDB" id="662854at2759"/>
<dbReference type="InterPro" id="IPR011009">
    <property type="entry name" value="Kinase-like_dom_sf"/>
</dbReference>
<dbReference type="PANTHER" id="PTHR27005:SF461">
    <property type="entry name" value="PROTEIN KINASE DOMAIN-CONTAINING PROTEIN"/>
    <property type="match status" value="1"/>
</dbReference>
<dbReference type="Gene3D" id="1.10.510.10">
    <property type="entry name" value="Transferase(Phosphotransferase) domain 1"/>
    <property type="match status" value="1"/>
</dbReference>
<keyword evidence="1" id="KW-0547">Nucleotide-binding</keyword>
<dbReference type="Proteomes" id="UP000636709">
    <property type="component" value="Unassembled WGS sequence"/>
</dbReference>
<sequence>MKEYFEKNGGPLLEKINSIKIFKKEDLRPVLKSCNIVGKGAFGENIVKLIGCCLEVDIPMLVYEFIPKGSLHDILHDQDMMQLNLDLRLRIAAETAEGLAYMHSTAAILHGDAKPANILLGNEFIPKISDFGISRLIAIDKEQRAKYIIGILTKKSDVYSFGVVLLELISRKEATFSDNNSLVMNFLDAHKIKRRSTELFDKDIAAPRNMELLDYLVGIAIDCLNLDVDQRPEMTQVVERLLMLKISHDK</sequence>
<dbReference type="InterPro" id="IPR000719">
    <property type="entry name" value="Prot_kinase_dom"/>
</dbReference>
<dbReference type="GO" id="GO:0005524">
    <property type="term" value="F:ATP binding"/>
    <property type="evidence" value="ECO:0007669"/>
    <property type="project" value="UniProtKB-KW"/>
</dbReference>
<keyword evidence="5" id="KW-1185">Reference proteome</keyword>